<evidence type="ECO:0000256" key="4">
    <source>
        <dbReference type="ARBA" id="ARBA00023125"/>
    </source>
</evidence>
<keyword evidence="10" id="KW-1185">Reference proteome</keyword>
<evidence type="ECO:0000256" key="6">
    <source>
        <dbReference type="PROSITE-ProRule" id="PRU01091"/>
    </source>
</evidence>
<keyword evidence="3" id="KW-0805">Transcription regulation</keyword>
<feature type="region of interest" description="Disordered" evidence="7">
    <location>
        <begin position="246"/>
        <end position="303"/>
    </location>
</feature>
<feature type="compositionally biased region" description="Basic and acidic residues" evidence="7">
    <location>
        <begin position="247"/>
        <end position="261"/>
    </location>
</feature>
<dbReference type="InterPro" id="IPR016032">
    <property type="entry name" value="Sig_transdc_resp-reg_C-effctor"/>
</dbReference>
<dbReference type="Gene3D" id="1.25.40.10">
    <property type="entry name" value="Tetratricopeptide repeat domain"/>
    <property type="match status" value="1"/>
</dbReference>
<dbReference type="SUPFAM" id="SSF48452">
    <property type="entry name" value="TPR-like"/>
    <property type="match status" value="1"/>
</dbReference>
<dbReference type="Pfam" id="PF00486">
    <property type="entry name" value="Trans_reg_C"/>
    <property type="match status" value="1"/>
</dbReference>
<name>A0ABP5HW90_9ACTN</name>
<comment type="similarity">
    <text evidence="1">Belongs to the AfsR/DnrI/RedD regulatory family.</text>
</comment>
<dbReference type="InterPro" id="IPR011990">
    <property type="entry name" value="TPR-like_helical_dom_sf"/>
</dbReference>
<dbReference type="SMART" id="SM00862">
    <property type="entry name" value="Trans_reg_C"/>
    <property type="match status" value="1"/>
</dbReference>
<evidence type="ECO:0000256" key="2">
    <source>
        <dbReference type="ARBA" id="ARBA00023012"/>
    </source>
</evidence>
<dbReference type="RefSeq" id="WP_344531468.1">
    <property type="nucleotide sequence ID" value="NZ_BAAAPE010000013.1"/>
</dbReference>
<evidence type="ECO:0000256" key="3">
    <source>
        <dbReference type="ARBA" id="ARBA00023015"/>
    </source>
</evidence>
<evidence type="ECO:0000259" key="8">
    <source>
        <dbReference type="PROSITE" id="PS51755"/>
    </source>
</evidence>
<evidence type="ECO:0000256" key="1">
    <source>
        <dbReference type="ARBA" id="ARBA00005820"/>
    </source>
</evidence>
<evidence type="ECO:0000313" key="10">
    <source>
        <dbReference type="Proteomes" id="UP001500016"/>
    </source>
</evidence>
<keyword evidence="2" id="KW-0902">Two-component regulatory system</keyword>
<dbReference type="InterPro" id="IPR001867">
    <property type="entry name" value="OmpR/PhoB-type_DNA-bd"/>
</dbReference>
<dbReference type="PROSITE" id="PS51755">
    <property type="entry name" value="OMPR_PHOB"/>
    <property type="match status" value="1"/>
</dbReference>
<evidence type="ECO:0000256" key="5">
    <source>
        <dbReference type="ARBA" id="ARBA00023163"/>
    </source>
</evidence>
<comment type="caution">
    <text evidence="9">The sequence shown here is derived from an EMBL/GenBank/DDBJ whole genome shotgun (WGS) entry which is preliminary data.</text>
</comment>
<evidence type="ECO:0000256" key="7">
    <source>
        <dbReference type="SAM" id="MobiDB-lite"/>
    </source>
</evidence>
<dbReference type="Pfam" id="PF03704">
    <property type="entry name" value="BTAD"/>
    <property type="match status" value="1"/>
</dbReference>
<dbReference type="Gene3D" id="1.10.10.10">
    <property type="entry name" value="Winged helix-like DNA-binding domain superfamily/Winged helix DNA-binding domain"/>
    <property type="match status" value="1"/>
</dbReference>
<feature type="DNA-binding region" description="OmpR/PhoB-type" evidence="6">
    <location>
        <begin position="1"/>
        <end position="74"/>
    </location>
</feature>
<accession>A0ABP5HW90</accession>
<dbReference type="PRINTS" id="PR00364">
    <property type="entry name" value="DISEASERSIST"/>
</dbReference>
<feature type="domain" description="OmpR/PhoB-type" evidence="8">
    <location>
        <begin position="1"/>
        <end position="74"/>
    </location>
</feature>
<keyword evidence="5" id="KW-0804">Transcription</keyword>
<dbReference type="InterPro" id="IPR005158">
    <property type="entry name" value="BTAD"/>
</dbReference>
<dbReference type="Proteomes" id="UP001500016">
    <property type="component" value="Unassembled WGS sequence"/>
</dbReference>
<gene>
    <name evidence="9" type="ORF">GCM10009801_49400</name>
</gene>
<dbReference type="InterPro" id="IPR027417">
    <property type="entry name" value="P-loop_NTPase"/>
</dbReference>
<dbReference type="SMART" id="SM01043">
    <property type="entry name" value="BTAD"/>
    <property type="match status" value="1"/>
</dbReference>
<organism evidence="9 10">
    <name type="scientific">Streptomyces albiaxialis</name>
    <dbReference type="NCBI Taxonomy" id="329523"/>
    <lineage>
        <taxon>Bacteria</taxon>
        <taxon>Bacillati</taxon>
        <taxon>Actinomycetota</taxon>
        <taxon>Actinomycetes</taxon>
        <taxon>Kitasatosporales</taxon>
        <taxon>Streptomycetaceae</taxon>
        <taxon>Streptomyces</taxon>
    </lineage>
</organism>
<evidence type="ECO:0000313" key="9">
    <source>
        <dbReference type="EMBL" id="GAA2086810.1"/>
    </source>
</evidence>
<dbReference type="SUPFAM" id="SSF46894">
    <property type="entry name" value="C-terminal effector domain of the bipartite response regulators"/>
    <property type="match status" value="1"/>
</dbReference>
<dbReference type="SUPFAM" id="SSF52540">
    <property type="entry name" value="P-loop containing nucleoside triphosphate hydrolases"/>
    <property type="match status" value="1"/>
</dbReference>
<dbReference type="PANTHER" id="PTHR35807:SF1">
    <property type="entry name" value="TRANSCRIPTIONAL REGULATOR REDD"/>
    <property type="match status" value="1"/>
</dbReference>
<sequence length="626" mass="67688">MGPYKQQLLLATLLCRPDTVVSVDHLIDTLWNDDPPKKAAKNLQVHVHHLRRALKAGGGGARVLYQRPGYRLAVAPEQIDMVCFEQHVDHARRATLCNEHEQVDRLARQAVVLWRGRPFTGFEGAAPLEKEADRLEERRLSVLEMWFSARLELGLYHEVVDEVEPLVTAHPYRELLRAQYMRALVGIGRQIDALNVFDETRRLFALELGLEPGTVLQQVQQSILAGEGSRPPAPRDPEPVCELVAEPVRERAPEPVRDRAPEPVSGEGSGGGSGEDAGPAPGRTAERTAGQAHRPVQLPPGIPDFTGRRHALAAVLPGAGTRPGPAGPWQLTVVTGRPGVGKSALAVAAAHAAESLFPGGRYSVDLLDERGRPKLPAVALAELLQELGHPLPSSGGLSSLVWEYRARMAASEPVLVLLDNASAESQVRPLLPSDPGCTTLVTSNSRLSGLAGARVLELEPLTTQESVLLLGRIVGEERVAAEPGAALRIAAACDGLPLALRVVGARLAARRTWPLSREAAALESQDRLEELTAGDVDLRERLLRGYTGVSDADWSAVRLLDQDGEFTFEVARRLLGTDDTETRRTLDRLADTHLLDCTPRAGFRLPGLVRGLARERGPASVAALTL</sequence>
<reference evidence="10" key="1">
    <citation type="journal article" date="2019" name="Int. J. Syst. Evol. Microbiol.">
        <title>The Global Catalogue of Microorganisms (GCM) 10K type strain sequencing project: providing services to taxonomists for standard genome sequencing and annotation.</title>
        <authorList>
            <consortium name="The Broad Institute Genomics Platform"/>
            <consortium name="The Broad Institute Genome Sequencing Center for Infectious Disease"/>
            <person name="Wu L."/>
            <person name="Ma J."/>
        </authorList>
    </citation>
    <scope>NUCLEOTIDE SEQUENCE [LARGE SCALE GENOMIC DNA]</scope>
    <source>
        <strain evidence="10">JCM 15478</strain>
    </source>
</reference>
<dbReference type="CDD" id="cd15831">
    <property type="entry name" value="BTAD"/>
    <property type="match status" value="1"/>
</dbReference>
<dbReference type="InterPro" id="IPR036388">
    <property type="entry name" value="WH-like_DNA-bd_sf"/>
</dbReference>
<dbReference type="EMBL" id="BAAAPE010000013">
    <property type="protein sequence ID" value="GAA2086810.1"/>
    <property type="molecule type" value="Genomic_DNA"/>
</dbReference>
<dbReference type="Gene3D" id="3.40.50.300">
    <property type="entry name" value="P-loop containing nucleotide triphosphate hydrolases"/>
    <property type="match status" value="1"/>
</dbReference>
<keyword evidence="4 6" id="KW-0238">DNA-binding</keyword>
<dbReference type="InterPro" id="IPR051677">
    <property type="entry name" value="AfsR-DnrI-RedD_regulator"/>
</dbReference>
<dbReference type="PANTHER" id="PTHR35807">
    <property type="entry name" value="TRANSCRIPTIONAL REGULATOR REDD-RELATED"/>
    <property type="match status" value="1"/>
</dbReference>
<proteinExistence type="inferred from homology"/>
<protein>
    <recommendedName>
        <fullName evidence="8">OmpR/PhoB-type domain-containing protein</fullName>
    </recommendedName>
</protein>